<dbReference type="AlphaFoldDB" id="A0A2Z6AUM2"/>
<accession>A0A2Z6AUM2</accession>
<proteinExistence type="predicted"/>
<dbReference type="RefSeq" id="WP_126375685.1">
    <property type="nucleotide sequence ID" value="NZ_AP017378.1"/>
</dbReference>
<dbReference type="Gene3D" id="1.25.40.10">
    <property type="entry name" value="Tetratricopeptide repeat domain"/>
    <property type="match status" value="2"/>
</dbReference>
<reference evidence="1 2" key="1">
    <citation type="journal article" date="2018" name="Sci. Adv.">
        <title>Multi-heme cytochromes provide a pathway for survival in energy-limited environments.</title>
        <authorList>
            <person name="Deng X."/>
            <person name="Dohmae N."/>
            <person name="Nealson K.H."/>
            <person name="Hashimoto K."/>
            <person name="Okamoto A."/>
        </authorList>
    </citation>
    <scope>NUCLEOTIDE SEQUENCE [LARGE SCALE GENOMIC DNA]</scope>
    <source>
        <strain evidence="1 2">IS5</strain>
    </source>
</reference>
<dbReference type="InterPro" id="IPR011990">
    <property type="entry name" value="TPR-like_helical_dom_sf"/>
</dbReference>
<sequence length="243" mass="27786">MSIYPQILGVYSQAKEAELGTGSTQGQYDQVTYWYVRRLNDSDYEVQPLNAYHVPSGICTTLAQNDFATQYSPEPTYYEVHTQPALKSLEAKIAKGEEEFAKGNLDEAERSFLKALMIDDLNVPANLGVGAVYTEKKEFDKLKKTLKILLNQDATFAIEQRQRFNTLGMSLRKQGLHEEALAYYLKALENSQEDENLHFNVARVYFEKGDQINTIEHLGKCLAINPDLEVAQKFMRYCEKNFK</sequence>
<dbReference type="SMART" id="SM00028">
    <property type="entry name" value="TPR"/>
    <property type="match status" value="3"/>
</dbReference>
<evidence type="ECO:0000313" key="2">
    <source>
        <dbReference type="Proteomes" id="UP000269883"/>
    </source>
</evidence>
<gene>
    <name evidence="1" type="ORF">DFE_0160</name>
</gene>
<name>A0A2Z6AUM2_9BACT</name>
<dbReference type="SUPFAM" id="SSF48452">
    <property type="entry name" value="TPR-like"/>
    <property type="match status" value="1"/>
</dbReference>
<dbReference type="InterPro" id="IPR019734">
    <property type="entry name" value="TPR_rpt"/>
</dbReference>
<organism evidence="1 2">
    <name type="scientific">Desulfovibrio ferrophilus</name>
    <dbReference type="NCBI Taxonomy" id="241368"/>
    <lineage>
        <taxon>Bacteria</taxon>
        <taxon>Pseudomonadati</taxon>
        <taxon>Thermodesulfobacteriota</taxon>
        <taxon>Desulfovibrionia</taxon>
        <taxon>Desulfovibrionales</taxon>
        <taxon>Desulfovibrionaceae</taxon>
        <taxon>Desulfovibrio</taxon>
    </lineage>
</organism>
<dbReference type="OrthoDB" id="5469953at2"/>
<keyword evidence="2" id="KW-1185">Reference proteome</keyword>
<dbReference type="KEGG" id="dfl:DFE_0160"/>
<evidence type="ECO:0000313" key="1">
    <source>
        <dbReference type="EMBL" id="BBD06886.1"/>
    </source>
</evidence>
<dbReference type="EMBL" id="AP017378">
    <property type="protein sequence ID" value="BBD06886.1"/>
    <property type="molecule type" value="Genomic_DNA"/>
</dbReference>
<dbReference type="Pfam" id="PF13374">
    <property type="entry name" value="TPR_10"/>
    <property type="match status" value="1"/>
</dbReference>
<dbReference type="Proteomes" id="UP000269883">
    <property type="component" value="Chromosome"/>
</dbReference>
<protein>
    <submittedName>
        <fullName evidence="1">Tetratricopeptide TPR_1 repeat-containing protein</fullName>
    </submittedName>
</protein>